<dbReference type="STRING" id="1445607.JCM10512_128"/>
<comment type="caution">
    <text evidence="2">The sequence shown here is derived from an EMBL/GenBank/DDBJ whole genome shotgun (WGS) entry which is preliminary data.</text>
</comment>
<dbReference type="SUPFAM" id="SSF48452">
    <property type="entry name" value="TPR-like"/>
    <property type="match status" value="1"/>
</dbReference>
<dbReference type="EMBL" id="BAIV01000001">
    <property type="protein sequence ID" value="GAE81960.1"/>
    <property type="molecule type" value="Genomic_DNA"/>
</dbReference>
<protein>
    <submittedName>
        <fullName evidence="2">Uncharacterized protein</fullName>
    </submittedName>
</protein>
<dbReference type="Proteomes" id="UP000019131">
    <property type="component" value="Unassembled WGS sequence"/>
</dbReference>
<gene>
    <name evidence="2" type="ORF">JCM10512_128</name>
</gene>
<evidence type="ECO:0000256" key="1">
    <source>
        <dbReference type="PROSITE-ProRule" id="PRU00339"/>
    </source>
</evidence>
<keyword evidence="3" id="KW-1185">Reference proteome</keyword>
<dbReference type="InterPro" id="IPR011990">
    <property type="entry name" value="TPR-like_helical_dom_sf"/>
</dbReference>
<dbReference type="Pfam" id="PF13424">
    <property type="entry name" value="TPR_12"/>
    <property type="match status" value="1"/>
</dbReference>
<accession>W4ULE3</accession>
<dbReference type="PROSITE" id="PS50005">
    <property type="entry name" value="TPR"/>
    <property type="match status" value="1"/>
</dbReference>
<evidence type="ECO:0000313" key="3">
    <source>
        <dbReference type="Proteomes" id="UP000019131"/>
    </source>
</evidence>
<proteinExistence type="predicted"/>
<keyword evidence="1" id="KW-0802">TPR repeat</keyword>
<organism evidence="2 3">
    <name type="scientific">Bacteroides reticulotermitis JCM 10512</name>
    <dbReference type="NCBI Taxonomy" id="1445607"/>
    <lineage>
        <taxon>Bacteria</taxon>
        <taxon>Pseudomonadati</taxon>
        <taxon>Bacteroidota</taxon>
        <taxon>Bacteroidia</taxon>
        <taxon>Bacteroidales</taxon>
        <taxon>Bacteroidaceae</taxon>
        <taxon>Bacteroides</taxon>
    </lineage>
</organism>
<feature type="repeat" description="TPR" evidence="1">
    <location>
        <begin position="73"/>
        <end position="106"/>
    </location>
</feature>
<reference evidence="2 3" key="1">
    <citation type="journal article" date="2014" name="Genome Announc.">
        <title>Draft Genome Sequence of Bacteroides reticulotermitis Strain JCM 10512T, Isolated from the Gut of a Termite.</title>
        <authorList>
            <person name="Yuki M."/>
            <person name="Oshima K."/>
            <person name="Suda W."/>
            <person name="Sakamoto M."/>
            <person name="Iida T."/>
            <person name="Hattori M."/>
            <person name="Ohkuma M."/>
        </authorList>
    </citation>
    <scope>NUCLEOTIDE SEQUENCE [LARGE SCALE GENOMIC DNA]</scope>
    <source>
        <strain evidence="2 3">JCM 10512</strain>
    </source>
</reference>
<sequence>MGDYYMYKVPDSANYYFQKGLSHIKEKTAPVYTGLLCNVAAYSQSIGEMDKALSQYHFAYDEAQRLHWNEGKVVAASSMGVLYRRKEMPDSALYYYKEALEVAENQQDMSLLPIFIQISLSCMQMVPG</sequence>
<dbReference type="AlphaFoldDB" id="W4ULE3"/>
<name>W4ULE3_9BACE</name>
<dbReference type="InterPro" id="IPR019734">
    <property type="entry name" value="TPR_rpt"/>
</dbReference>
<dbReference type="Gene3D" id="1.25.40.10">
    <property type="entry name" value="Tetratricopeptide repeat domain"/>
    <property type="match status" value="1"/>
</dbReference>
<evidence type="ECO:0000313" key="2">
    <source>
        <dbReference type="EMBL" id="GAE81960.1"/>
    </source>
</evidence>